<dbReference type="InterPro" id="IPR050493">
    <property type="entry name" value="FAD-dep_Monooxygenase_BioMet"/>
</dbReference>
<dbReference type="EMBL" id="LFIV01000174">
    <property type="protein sequence ID" value="KZL66486.1"/>
    <property type="molecule type" value="Genomic_DNA"/>
</dbReference>
<keyword evidence="2" id="KW-0560">Oxidoreductase</keyword>
<evidence type="ECO:0000256" key="2">
    <source>
        <dbReference type="ARBA" id="ARBA00023002"/>
    </source>
</evidence>
<protein>
    <submittedName>
        <fullName evidence="4">FAD binding domain protein</fullName>
    </submittedName>
</protein>
<name>A0A166P8C3_9PEZI</name>
<organism evidence="4 5">
    <name type="scientific">Colletotrichum tofieldiae</name>
    <dbReference type="NCBI Taxonomy" id="708197"/>
    <lineage>
        <taxon>Eukaryota</taxon>
        <taxon>Fungi</taxon>
        <taxon>Dikarya</taxon>
        <taxon>Ascomycota</taxon>
        <taxon>Pezizomycotina</taxon>
        <taxon>Sordariomycetes</taxon>
        <taxon>Hypocreomycetidae</taxon>
        <taxon>Glomerellales</taxon>
        <taxon>Glomerellaceae</taxon>
        <taxon>Colletotrichum</taxon>
        <taxon>Colletotrichum spaethianum species complex</taxon>
    </lineage>
</organism>
<evidence type="ECO:0000256" key="1">
    <source>
        <dbReference type="ARBA" id="ARBA00007992"/>
    </source>
</evidence>
<dbReference type="Gene3D" id="3.50.50.60">
    <property type="entry name" value="FAD/NAD(P)-binding domain"/>
    <property type="match status" value="1"/>
</dbReference>
<reference evidence="4 5" key="1">
    <citation type="submission" date="2015-06" db="EMBL/GenBank/DDBJ databases">
        <title>Survival trade-offs in plant roots during colonization by closely related pathogenic and mutualistic fungi.</title>
        <authorList>
            <person name="Hacquard S."/>
            <person name="Kracher B."/>
            <person name="Hiruma K."/>
            <person name="Weinman A."/>
            <person name="Muench P."/>
            <person name="Garrido Oter R."/>
            <person name="Ver Loren van Themaat E."/>
            <person name="Dallerey J.-F."/>
            <person name="Damm U."/>
            <person name="Henrissat B."/>
            <person name="Lespinet O."/>
            <person name="Thon M."/>
            <person name="Kemen E."/>
            <person name="McHardy A.C."/>
            <person name="Schulze-Lefert P."/>
            <person name="O'Connell R.J."/>
        </authorList>
    </citation>
    <scope>NUCLEOTIDE SEQUENCE [LARGE SCALE GENOMIC DNA]</scope>
    <source>
        <strain evidence="4 5">0861</strain>
    </source>
</reference>
<dbReference type="STRING" id="708197.A0A166P8C3"/>
<gene>
    <name evidence="4" type="ORF">CT0861_13174</name>
</gene>
<dbReference type="PANTHER" id="PTHR13789">
    <property type="entry name" value="MONOOXYGENASE"/>
    <property type="match status" value="1"/>
</dbReference>
<evidence type="ECO:0000256" key="3">
    <source>
        <dbReference type="ARBA" id="ARBA00023033"/>
    </source>
</evidence>
<proteinExistence type="inferred from homology"/>
<keyword evidence="5" id="KW-1185">Reference proteome</keyword>
<dbReference type="InterPro" id="IPR036188">
    <property type="entry name" value="FAD/NAD-bd_sf"/>
</dbReference>
<dbReference type="SUPFAM" id="SSF54373">
    <property type="entry name" value="FAD-linked reductases, C-terminal domain"/>
    <property type="match status" value="1"/>
</dbReference>
<evidence type="ECO:0000313" key="4">
    <source>
        <dbReference type="EMBL" id="KZL66486.1"/>
    </source>
</evidence>
<evidence type="ECO:0000313" key="5">
    <source>
        <dbReference type="Proteomes" id="UP000076552"/>
    </source>
</evidence>
<dbReference type="GO" id="GO:0004497">
    <property type="term" value="F:monooxygenase activity"/>
    <property type="evidence" value="ECO:0007669"/>
    <property type="project" value="UniProtKB-KW"/>
</dbReference>
<dbReference type="PANTHER" id="PTHR13789:SF236">
    <property type="entry name" value="MONOOXYGENASE, PUTATIVE (AFU_ORTHOLOGUE AFUA_6G12060)-RELATED"/>
    <property type="match status" value="1"/>
</dbReference>
<dbReference type="Proteomes" id="UP000076552">
    <property type="component" value="Unassembled WGS sequence"/>
</dbReference>
<comment type="caution">
    <text evidence="4">The sequence shown here is derived from an EMBL/GenBank/DDBJ whole genome shotgun (WGS) entry which is preliminary data.</text>
</comment>
<accession>A0A166P8C3</accession>
<comment type="similarity">
    <text evidence="1">Belongs to the paxM FAD-dependent monooxygenase family.</text>
</comment>
<sequence>MSQVSEPEALNDLMKNGDFTNIWVGPDMHAVSASFSRGTELSWALTVKDDEFDGVNQVVPETVEEVLEWLDGWDPALLTLVQSTTTLVKWKLVYRDPLPTWVSEKSRLCLIGDAAHPFLPTSWIGITLL</sequence>
<dbReference type="AlphaFoldDB" id="A0A166P8C3"/>
<keyword evidence="3" id="KW-0503">Monooxygenase</keyword>